<dbReference type="InterPro" id="IPR022754">
    <property type="entry name" value="DNA_pol_III_gamma-3"/>
</dbReference>
<dbReference type="Pfam" id="PF13177">
    <property type="entry name" value="DNA_pol3_delta2"/>
    <property type="match status" value="1"/>
</dbReference>
<dbReference type="Gene3D" id="3.40.50.300">
    <property type="entry name" value="P-loop containing nucleotide triphosphate hydrolases"/>
    <property type="match status" value="1"/>
</dbReference>
<keyword evidence="8 11" id="KW-0067">ATP-binding</keyword>
<dbReference type="FunFam" id="3.40.50.300:FF:000014">
    <property type="entry name" value="DNA polymerase III subunit gamma/tau"/>
    <property type="match status" value="1"/>
</dbReference>
<dbReference type="CDD" id="cd18137">
    <property type="entry name" value="HLD_clamp_pol_III_gamma_tau"/>
    <property type="match status" value="1"/>
</dbReference>
<dbReference type="CDD" id="cd00009">
    <property type="entry name" value="AAA"/>
    <property type="match status" value="1"/>
</dbReference>
<proteinExistence type="inferred from homology"/>
<dbReference type="InterPro" id="IPR045085">
    <property type="entry name" value="HLD_clamp_pol_III_gamma_tau"/>
</dbReference>
<comment type="function">
    <text evidence="11">DNA polymerase III is a complex, multichain enzyme responsible for most of the replicative synthesis in bacteria. This DNA polymerase also exhibits 3' to 5' exonuclease activity.</text>
</comment>
<dbReference type="SUPFAM" id="SSF52540">
    <property type="entry name" value="P-loop containing nucleoside triphosphate hydrolases"/>
    <property type="match status" value="1"/>
</dbReference>
<keyword evidence="7" id="KW-0862">Zinc</keyword>
<dbReference type="InterPro" id="IPR008921">
    <property type="entry name" value="DNA_pol3_clamp-load_cplx_C"/>
</dbReference>
<evidence type="ECO:0000256" key="7">
    <source>
        <dbReference type="ARBA" id="ARBA00022833"/>
    </source>
</evidence>
<gene>
    <name evidence="11 13" type="primary">dnaX</name>
    <name evidence="13" type="ORF">FHQ18_02240</name>
</gene>
<keyword evidence="2 11" id="KW-0808">Transferase</keyword>
<dbReference type="InterPro" id="IPR027417">
    <property type="entry name" value="P-loop_NTPase"/>
</dbReference>
<accession>A0A5A8F750</accession>
<evidence type="ECO:0000256" key="4">
    <source>
        <dbReference type="ARBA" id="ARBA00022705"/>
    </source>
</evidence>
<dbReference type="Proteomes" id="UP000322876">
    <property type="component" value="Unassembled WGS sequence"/>
</dbReference>
<dbReference type="EMBL" id="VFJB01000003">
    <property type="protein sequence ID" value="KAA0258788.1"/>
    <property type="molecule type" value="Genomic_DNA"/>
</dbReference>
<dbReference type="Pfam" id="PF22608">
    <property type="entry name" value="DNAX_ATPase_lid"/>
    <property type="match status" value="1"/>
</dbReference>
<dbReference type="PRINTS" id="PR00300">
    <property type="entry name" value="CLPPROTEASEA"/>
</dbReference>
<keyword evidence="3 11" id="KW-0548">Nucleotidyltransferase</keyword>
<dbReference type="Pfam" id="PF20964">
    <property type="entry name" value="DnaX_C"/>
    <property type="match status" value="1"/>
</dbReference>
<dbReference type="GO" id="GO:0046872">
    <property type="term" value="F:metal ion binding"/>
    <property type="evidence" value="ECO:0007669"/>
    <property type="project" value="UniProtKB-KW"/>
</dbReference>
<dbReference type="InterPro" id="IPR048448">
    <property type="entry name" value="DnaX-like_C"/>
</dbReference>
<dbReference type="FunFam" id="1.10.8.60:FF:000013">
    <property type="entry name" value="DNA polymerase III subunit gamma/tau"/>
    <property type="match status" value="1"/>
</dbReference>
<dbReference type="OrthoDB" id="9810148at2"/>
<dbReference type="PANTHER" id="PTHR11669:SF0">
    <property type="entry name" value="PROTEIN STICHEL-LIKE 2"/>
    <property type="match status" value="1"/>
</dbReference>
<evidence type="ECO:0000256" key="1">
    <source>
        <dbReference type="ARBA" id="ARBA00006360"/>
    </source>
</evidence>
<comment type="caution">
    <text evidence="13">The sequence shown here is derived from an EMBL/GenBank/DDBJ whole genome shotgun (WGS) entry which is preliminary data.</text>
</comment>
<keyword evidence="9 11" id="KW-0239">DNA-directed DNA polymerase</keyword>
<evidence type="ECO:0000256" key="11">
    <source>
        <dbReference type="RuleBase" id="RU364063"/>
    </source>
</evidence>
<dbReference type="GO" id="GO:0003677">
    <property type="term" value="F:DNA binding"/>
    <property type="evidence" value="ECO:0007669"/>
    <property type="project" value="InterPro"/>
</dbReference>
<organism evidence="13 14">
    <name type="scientific">Deferribacter autotrophicus</name>
    <dbReference type="NCBI Taxonomy" id="500465"/>
    <lineage>
        <taxon>Bacteria</taxon>
        <taxon>Pseudomonadati</taxon>
        <taxon>Deferribacterota</taxon>
        <taxon>Deferribacteres</taxon>
        <taxon>Deferribacterales</taxon>
        <taxon>Deferribacteraceae</taxon>
        <taxon>Deferribacter</taxon>
    </lineage>
</organism>
<dbReference type="GO" id="GO:0006261">
    <property type="term" value="P:DNA-templated DNA replication"/>
    <property type="evidence" value="ECO:0007669"/>
    <property type="project" value="TreeGrafter"/>
</dbReference>
<dbReference type="GO" id="GO:0005524">
    <property type="term" value="F:ATP binding"/>
    <property type="evidence" value="ECO:0007669"/>
    <property type="project" value="UniProtKB-KW"/>
</dbReference>
<feature type="domain" description="AAA+ ATPase" evidence="12">
    <location>
        <begin position="37"/>
        <end position="179"/>
    </location>
</feature>
<dbReference type="InterPro" id="IPR003593">
    <property type="entry name" value="AAA+_ATPase"/>
</dbReference>
<dbReference type="InterPro" id="IPR050238">
    <property type="entry name" value="DNA_Rep/Repair_Clamp_Loader"/>
</dbReference>
<dbReference type="NCBIfam" id="NF004046">
    <property type="entry name" value="PRK05563.1"/>
    <property type="match status" value="1"/>
</dbReference>
<comment type="subunit">
    <text evidence="11">DNA polymerase III contains a core (composed of alpha, epsilon and theta chains) that associates with a tau subunit. This core dimerizes to form the POLIII' complex. PolIII' associates with the gamma complex (composed of gamma, delta, delta', psi and chi chains) and with the beta chain to form the complete DNA polymerase III complex.</text>
</comment>
<evidence type="ECO:0000313" key="13">
    <source>
        <dbReference type="EMBL" id="KAA0258788.1"/>
    </source>
</evidence>
<evidence type="ECO:0000256" key="5">
    <source>
        <dbReference type="ARBA" id="ARBA00022723"/>
    </source>
</evidence>
<evidence type="ECO:0000313" key="14">
    <source>
        <dbReference type="Proteomes" id="UP000322876"/>
    </source>
</evidence>
<reference evidence="13 14" key="1">
    <citation type="submission" date="2019-06" db="EMBL/GenBank/DDBJ databases">
        <title>Genomic insights into carbon and energy metabolism of Deferribacter autotrophicus revealed new metabolic traits in the phylum Deferribacteres.</title>
        <authorList>
            <person name="Slobodkin A.I."/>
            <person name="Slobodkina G.B."/>
            <person name="Allioux M."/>
            <person name="Alain K."/>
            <person name="Jebbar M."/>
            <person name="Shadrin V."/>
            <person name="Kublanov I.V."/>
            <person name="Toshchakov S.V."/>
            <person name="Bonch-Osmolovskaya E.A."/>
        </authorList>
    </citation>
    <scope>NUCLEOTIDE SEQUENCE [LARGE SCALE GENOMIC DNA]</scope>
    <source>
        <strain evidence="13 14">SL50</strain>
    </source>
</reference>
<keyword evidence="4 11" id="KW-0235">DNA replication</keyword>
<name>A0A5A8F750_9BACT</name>
<protein>
    <recommendedName>
        <fullName evidence="11">DNA polymerase III subunit gamma/tau</fullName>
        <ecNumber evidence="11">2.7.7.7</ecNumber>
    </recommendedName>
</protein>
<dbReference type="GO" id="GO:0009360">
    <property type="term" value="C:DNA polymerase III complex"/>
    <property type="evidence" value="ECO:0007669"/>
    <property type="project" value="InterPro"/>
</dbReference>
<comment type="similarity">
    <text evidence="1 11">Belongs to the DnaX/STICHEL family.</text>
</comment>
<dbReference type="GO" id="GO:0003887">
    <property type="term" value="F:DNA-directed DNA polymerase activity"/>
    <property type="evidence" value="ECO:0007669"/>
    <property type="project" value="UniProtKB-KW"/>
</dbReference>
<keyword evidence="5" id="KW-0479">Metal-binding</keyword>
<dbReference type="AlphaFoldDB" id="A0A5A8F750"/>
<keyword evidence="6 11" id="KW-0547">Nucleotide-binding</keyword>
<dbReference type="Gene3D" id="1.20.272.10">
    <property type="match status" value="1"/>
</dbReference>
<evidence type="ECO:0000256" key="10">
    <source>
        <dbReference type="ARBA" id="ARBA00049244"/>
    </source>
</evidence>
<dbReference type="SMART" id="SM00382">
    <property type="entry name" value="AAA"/>
    <property type="match status" value="1"/>
</dbReference>
<dbReference type="Gene3D" id="1.10.8.60">
    <property type="match status" value="1"/>
</dbReference>
<dbReference type="PANTHER" id="PTHR11669">
    <property type="entry name" value="REPLICATION FACTOR C / DNA POLYMERASE III GAMMA-TAU SUBUNIT"/>
    <property type="match status" value="1"/>
</dbReference>
<dbReference type="EC" id="2.7.7.7" evidence="11"/>
<keyword evidence="14" id="KW-1185">Reference proteome</keyword>
<sequence length="524" mass="60314">MGYVALARKYRPQTFDEVVFQDYIVNTLKNAIELNRISHAYLFTGPRGIGKTSTARIFAKALNCLNPQGVNPCNSCENCKEITEGVSLDVFEIDGASNRGIDEIRQLRESVKFLPAKSKYKIYIIDEVHMLTEAAFNALLKTLEEPPDFVIFILATTDAHRIPATILSRCQRFNFSKIPFDEMFSHTSNILRKEGITFEDDALSLIIRNSDGCMRDCLSLIDQIIAYTNGEITLEKTKFLLGLSEDKIINELYKSILTNDKNRTKSLLDEISLKGIDYKYISEKFLHYTKLLLLMHTFENPAKKELTTEEVSFFSDLLQNTSEEKLFAIYQTLLKVYNDLKYFSFEQDIFEMGIFKILHIDRIIPSSKLTKNTPTKIAKENIDNPSKPTLSLDNIEQKWKKFLDFIAERKPSVSSNLGYGYLISIENNKMIVGFAEEKMFHYKIVIKAENIDFLKRAAKKYFGNVDDIIIKLENGSKKKGVIEKVNEIETFKEKMLKKELKENKAVELLLKEFDGKIVDIEIKK</sequence>
<comment type="catalytic activity">
    <reaction evidence="10 11">
        <text>DNA(n) + a 2'-deoxyribonucleoside 5'-triphosphate = DNA(n+1) + diphosphate</text>
        <dbReference type="Rhea" id="RHEA:22508"/>
        <dbReference type="Rhea" id="RHEA-COMP:17339"/>
        <dbReference type="Rhea" id="RHEA-COMP:17340"/>
        <dbReference type="ChEBI" id="CHEBI:33019"/>
        <dbReference type="ChEBI" id="CHEBI:61560"/>
        <dbReference type="ChEBI" id="CHEBI:173112"/>
        <dbReference type="EC" id="2.7.7.7"/>
    </reaction>
</comment>
<dbReference type="InterPro" id="IPR012763">
    <property type="entry name" value="DNA_pol_III_sug/sutau_N"/>
</dbReference>
<dbReference type="RefSeq" id="WP_149265548.1">
    <property type="nucleotide sequence ID" value="NZ_VFJB01000003.1"/>
</dbReference>
<dbReference type="Pfam" id="PF12169">
    <property type="entry name" value="DNA_pol3_gamma3"/>
    <property type="match status" value="1"/>
</dbReference>
<evidence type="ECO:0000259" key="12">
    <source>
        <dbReference type="SMART" id="SM00382"/>
    </source>
</evidence>
<evidence type="ECO:0000256" key="2">
    <source>
        <dbReference type="ARBA" id="ARBA00022679"/>
    </source>
</evidence>
<evidence type="ECO:0000256" key="6">
    <source>
        <dbReference type="ARBA" id="ARBA00022741"/>
    </source>
</evidence>
<dbReference type="NCBIfam" id="TIGR02397">
    <property type="entry name" value="dnaX_nterm"/>
    <property type="match status" value="1"/>
</dbReference>
<evidence type="ECO:0000256" key="9">
    <source>
        <dbReference type="ARBA" id="ARBA00022932"/>
    </source>
</evidence>
<dbReference type="InterPro" id="IPR001270">
    <property type="entry name" value="ClpA/B"/>
</dbReference>
<dbReference type="SUPFAM" id="SSF48019">
    <property type="entry name" value="post-AAA+ oligomerization domain-like"/>
    <property type="match status" value="1"/>
</dbReference>
<evidence type="ECO:0000256" key="3">
    <source>
        <dbReference type="ARBA" id="ARBA00022695"/>
    </source>
</evidence>
<evidence type="ECO:0000256" key="8">
    <source>
        <dbReference type="ARBA" id="ARBA00022840"/>
    </source>
</evidence>